<evidence type="ECO:0000313" key="5">
    <source>
        <dbReference type="Proteomes" id="UP000019434"/>
    </source>
</evidence>
<keyword evidence="2" id="KW-0812">Transmembrane</keyword>
<protein>
    <submittedName>
        <fullName evidence="3 4">DNA-binding protein (Zf-C2H2 domain)</fullName>
    </submittedName>
</protein>
<keyword evidence="2" id="KW-0472">Membrane</keyword>
<evidence type="ECO:0000313" key="4">
    <source>
        <dbReference type="EMBL" id="AHL21642.1"/>
    </source>
</evidence>
<keyword evidence="5" id="KW-1185">Reference proteome</keyword>
<dbReference type="GO" id="GO:0003677">
    <property type="term" value="F:DNA binding"/>
    <property type="evidence" value="ECO:0007669"/>
    <property type="project" value="UniProtKB-KW"/>
</dbReference>
<reference evidence="3" key="1">
    <citation type="journal article" date="2014" name="Environ. Microbiol.">
        <title>Extracellular membrane vesicles harbouring viral genomes.</title>
        <authorList>
            <person name="Gaudin M."/>
            <person name="Krupovic M."/>
            <person name="Marguet E."/>
            <person name="Gauliard E."/>
            <person name="Cvirkaite-Krupovic V."/>
            <person name="Le Cam E."/>
            <person name="Oberto J."/>
            <person name="Forterre P."/>
        </authorList>
    </citation>
    <scope>NUCLEOTIDE SEQUENCE</scope>
    <source>
        <strain evidence="3">30-1</strain>
        <plasmid evidence="3">pTN3</plasmid>
    </source>
</reference>
<sequence>MVRLVEDASGRRLYVCLRCGNKFWSRAKKPQCSVCRSKRVVPYEEFLKLPEEERERILGKRSEKKEEEQAKEVTAEVEERGSEVKSGESERVKPVENREKEVKREESPKVPRAHQGEKPGETVKGERVKRGISIPRPRLSWKAWSLILGVVIIYYLYKVGWFDEMFRQVKRLTGKEEPVKAYEERKRSPVLGKIESNLRG</sequence>
<evidence type="ECO:0000256" key="1">
    <source>
        <dbReference type="SAM" id="MobiDB-lite"/>
    </source>
</evidence>
<accession>U3RJ99</accession>
<evidence type="ECO:0000256" key="2">
    <source>
        <dbReference type="SAM" id="Phobius"/>
    </source>
</evidence>
<dbReference type="RefSeq" id="WP_022546993.1">
    <property type="nucleotide sequence ID" value="NC_022527.1"/>
</dbReference>
<dbReference type="eggNOG" id="arCOG04838">
    <property type="taxonomic scope" value="Archaea"/>
</dbReference>
<feature type="transmembrane region" description="Helical" evidence="2">
    <location>
        <begin position="139"/>
        <end position="157"/>
    </location>
</feature>
<keyword evidence="3" id="KW-0614">Plasmid</keyword>
<gene>
    <name evidence="4" type="ORF">BD01_0003</name>
    <name evidence="3" type="ORF">TNaP3-03</name>
</gene>
<geneLocation type="plasmid" evidence="3">
    <name>pTN3</name>
</geneLocation>
<dbReference type="EMBL" id="KF527230">
    <property type="protein sequence ID" value="AGX15317.1"/>
    <property type="molecule type" value="Genomic_DNA"/>
</dbReference>
<dbReference type="Proteomes" id="UP000019434">
    <property type="component" value="Chromosome"/>
</dbReference>
<dbReference type="HOGENOM" id="CLU_1253644_0_0_2"/>
<keyword evidence="2" id="KW-1133">Transmembrane helix</keyword>
<keyword evidence="4" id="KW-0238">DNA-binding</keyword>
<proteinExistence type="predicted"/>
<reference evidence="4 5" key="2">
    <citation type="submission" date="2014-02" db="EMBL/GenBank/DDBJ databases">
        <title>Genome Sequence of an Hyperthermophilic Archaeon, Thermococcus nautili 30-1, producing viral vesicles.</title>
        <authorList>
            <person name="Oberto J."/>
            <person name="Gaudin M."/>
            <person name="Cossu M."/>
            <person name="Gorlas A."/>
            <person name="Slesarev A."/>
            <person name="Marguet E."/>
            <person name="Forterre P."/>
        </authorList>
    </citation>
    <scope>NUCLEOTIDE SEQUENCE [LARGE SCALE GENOMIC DNA]</scope>
    <source>
        <strain evidence="4 5">30-1</strain>
    </source>
</reference>
<dbReference type="EMBL" id="CP007264">
    <property type="protein sequence ID" value="AHL21642.1"/>
    <property type="molecule type" value="Genomic_DNA"/>
</dbReference>
<dbReference type="KEGG" id="tnu:BD01_0003"/>
<dbReference type="AlphaFoldDB" id="U3RJ99"/>
<feature type="region of interest" description="Disordered" evidence="1">
    <location>
        <begin position="57"/>
        <end position="126"/>
    </location>
</feature>
<dbReference type="STRING" id="195522.BD01_0003"/>
<organism evidence="3">
    <name type="scientific">Thermococcus nautili</name>
    <dbReference type="NCBI Taxonomy" id="195522"/>
    <lineage>
        <taxon>Archaea</taxon>
        <taxon>Methanobacteriati</taxon>
        <taxon>Methanobacteriota</taxon>
        <taxon>Thermococci</taxon>
        <taxon>Thermococcales</taxon>
        <taxon>Thermococcaceae</taxon>
        <taxon>Thermococcus</taxon>
    </lineage>
</organism>
<evidence type="ECO:0000313" key="3">
    <source>
        <dbReference type="EMBL" id="AGX15317.1"/>
    </source>
</evidence>
<name>U3RJ99_9EURY</name>